<evidence type="ECO:0000256" key="9">
    <source>
        <dbReference type="RuleBase" id="RU004386"/>
    </source>
</evidence>
<dbReference type="PANTHER" id="PTHR28570:SF3">
    <property type="entry name" value="ASPARTYL AMINOPEPTIDASE"/>
    <property type="match status" value="1"/>
</dbReference>
<reference evidence="11 12" key="1">
    <citation type="submission" date="2020-08" db="EMBL/GenBank/DDBJ databases">
        <title>Genome sequencing of Purple Non-Sulfur Bacteria from various extreme environments.</title>
        <authorList>
            <person name="Mayer M."/>
        </authorList>
    </citation>
    <scope>NUCLEOTIDE SEQUENCE [LARGE SCALE GENOMIC DNA]</scope>
    <source>
        <strain evidence="11 12">2761</strain>
    </source>
</reference>
<evidence type="ECO:0000256" key="6">
    <source>
        <dbReference type="ARBA" id="ARBA00022801"/>
    </source>
</evidence>
<dbReference type="PRINTS" id="PR00932">
    <property type="entry name" value="AMINO1PTASE"/>
</dbReference>
<evidence type="ECO:0000256" key="10">
    <source>
        <dbReference type="RuleBase" id="RU004387"/>
    </source>
</evidence>
<dbReference type="RefSeq" id="WP_153115761.1">
    <property type="nucleotide sequence ID" value="NZ_JACIGE010000002.1"/>
</dbReference>
<dbReference type="PANTHER" id="PTHR28570">
    <property type="entry name" value="ASPARTYL AMINOPEPTIDASE"/>
    <property type="match status" value="1"/>
</dbReference>
<accession>A0A840GD90</accession>
<protein>
    <recommendedName>
        <fullName evidence="10">M18 family aminopeptidase</fullName>
        <ecNumber evidence="10">3.4.11.-</ecNumber>
    </recommendedName>
</protein>
<keyword evidence="8 9" id="KW-0482">Metalloprotease</keyword>
<keyword evidence="3 9" id="KW-0031">Aminopeptidase</keyword>
<proteinExistence type="inferred from homology"/>
<dbReference type="InterPro" id="IPR001948">
    <property type="entry name" value="Peptidase_M18"/>
</dbReference>
<dbReference type="SUPFAM" id="SSF101821">
    <property type="entry name" value="Aminopeptidase/glucanase lid domain"/>
    <property type="match status" value="1"/>
</dbReference>
<organism evidence="11 12">
    <name type="scientific">Rhodocyclus tenuis</name>
    <name type="common">Rhodospirillum tenue</name>
    <dbReference type="NCBI Taxonomy" id="1066"/>
    <lineage>
        <taxon>Bacteria</taxon>
        <taxon>Pseudomonadati</taxon>
        <taxon>Pseudomonadota</taxon>
        <taxon>Betaproteobacteria</taxon>
        <taxon>Rhodocyclales</taxon>
        <taxon>Rhodocyclaceae</taxon>
        <taxon>Rhodocyclus</taxon>
    </lineage>
</organism>
<evidence type="ECO:0000313" key="12">
    <source>
        <dbReference type="Proteomes" id="UP000587070"/>
    </source>
</evidence>
<comment type="similarity">
    <text evidence="2 9">Belongs to the peptidase M18 family.</text>
</comment>
<dbReference type="Gene3D" id="2.30.250.10">
    <property type="entry name" value="Aminopeptidase i, Domain 2"/>
    <property type="match status" value="1"/>
</dbReference>
<dbReference type="GO" id="GO:0004177">
    <property type="term" value="F:aminopeptidase activity"/>
    <property type="evidence" value="ECO:0007669"/>
    <property type="project" value="UniProtKB-KW"/>
</dbReference>
<sequence>MSSTLQQARTAAEELIAFIDASPSPWHAVASCEERLRANGFSRLIEADRWQLAAGGRYYVVRGGASIIAFVLGSQPLAEAGLRIVGAHTDSPGLRLKPNAAQASDGLLRLAVEVYGGPILATFTDRDLSLAGRVVLRSGSGVETRLLRCERPLLRLPNLAIHMNREVNEKGLKLDKQSELPLILGMAGAAASAEEAGAQLRSLLAGALHAEASDLLSWELAAYDVQKGAFWGAEEEFIAASRLDNLASCHAALAALLATGVAEGTTIAAFFDHEEVGSESATGAGGSFIADVLARIADQCGLDSEDRRRCLARSFFISADMAHAYQPNFPAAYEPGHKLLVNGGPAIKSNANQRYSTNAETAAHFMCLCEQAGVPCQQYSHRSNLGCGSTIGPLLAAQLGIASVDVGSPLWAMHSLRESAGVLDHAWMIAALAAHFSSPSPLR</sequence>
<comment type="caution">
    <text evidence="11">The sequence shown here is derived from an EMBL/GenBank/DDBJ whole genome shotgun (WGS) entry which is preliminary data.</text>
</comment>
<dbReference type="GO" id="GO:0008270">
    <property type="term" value="F:zinc ion binding"/>
    <property type="evidence" value="ECO:0007669"/>
    <property type="project" value="InterPro"/>
</dbReference>
<dbReference type="Proteomes" id="UP000587070">
    <property type="component" value="Unassembled WGS sequence"/>
</dbReference>
<dbReference type="Gene3D" id="3.40.630.10">
    <property type="entry name" value="Zn peptidases"/>
    <property type="match status" value="1"/>
</dbReference>
<keyword evidence="6 9" id="KW-0378">Hydrolase</keyword>
<dbReference type="NCBIfam" id="NF002759">
    <property type="entry name" value="PRK02813.1"/>
    <property type="match status" value="1"/>
</dbReference>
<dbReference type="EMBL" id="JACIGE010000002">
    <property type="protein sequence ID" value="MBB4246209.1"/>
    <property type="molecule type" value="Genomic_DNA"/>
</dbReference>
<evidence type="ECO:0000256" key="1">
    <source>
        <dbReference type="ARBA" id="ARBA00001947"/>
    </source>
</evidence>
<name>A0A840GD90_RHOTE</name>
<keyword evidence="4 9" id="KW-0645">Protease</keyword>
<dbReference type="SUPFAM" id="SSF53187">
    <property type="entry name" value="Zn-dependent exopeptidases"/>
    <property type="match status" value="1"/>
</dbReference>
<comment type="cofactor">
    <cofactor evidence="1 10">
        <name>Zn(2+)</name>
        <dbReference type="ChEBI" id="CHEBI:29105"/>
    </cofactor>
</comment>
<dbReference type="GO" id="GO:0006508">
    <property type="term" value="P:proteolysis"/>
    <property type="evidence" value="ECO:0007669"/>
    <property type="project" value="UniProtKB-KW"/>
</dbReference>
<dbReference type="GO" id="GO:0005737">
    <property type="term" value="C:cytoplasm"/>
    <property type="evidence" value="ECO:0007669"/>
    <property type="project" value="UniProtKB-ARBA"/>
</dbReference>
<gene>
    <name evidence="11" type="ORF">GGD90_000566</name>
</gene>
<dbReference type="GO" id="GO:0008237">
    <property type="term" value="F:metallopeptidase activity"/>
    <property type="evidence" value="ECO:0007669"/>
    <property type="project" value="UniProtKB-KW"/>
</dbReference>
<evidence type="ECO:0000256" key="8">
    <source>
        <dbReference type="ARBA" id="ARBA00023049"/>
    </source>
</evidence>
<evidence type="ECO:0000256" key="4">
    <source>
        <dbReference type="ARBA" id="ARBA00022670"/>
    </source>
</evidence>
<evidence type="ECO:0000313" key="11">
    <source>
        <dbReference type="EMBL" id="MBB4246209.1"/>
    </source>
</evidence>
<dbReference type="Pfam" id="PF02127">
    <property type="entry name" value="Peptidase_M18"/>
    <property type="match status" value="1"/>
</dbReference>
<evidence type="ECO:0000256" key="5">
    <source>
        <dbReference type="ARBA" id="ARBA00022723"/>
    </source>
</evidence>
<dbReference type="CDD" id="cd05658">
    <property type="entry name" value="M18_DAP"/>
    <property type="match status" value="1"/>
</dbReference>
<keyword evidence="7 9" id="KW-0862">Zinc</keyword>
<evidence type="ECO:0000256" key="3">
    <source>
        <dbReference type="ARBA" id="ARBA00022438"/>
    </source>
</evidence>
<evidence type="ECO:0000256" key="2">
    <source>
        <dbReference type="ARBA" id="ARBA00008290"/>
    </source>
</evidence>
<keyword evidence="5 9" id="KW-0479">Metal-binding</keyword>
<keyword evidence="12" id="KW-1185">Reference proteome</keyword>
<dbReference type="InterPro" id="IPR023358">
    <property type="entry name" value="Peptidase_M18_dom2"/>
</dbReference>
<dbReference type="EC" id="3.4.11.-" evidence="10"/>
<dbReference type="OrthoDB" id="5288740at2"/>
<evidence type="ECO:0000256" key="7">
    <source>
        <dbReference type="ARBA" id="ARBA00022833"/>
    </source>
</evidence>
<dbReference type="AlphaFoldDB" id="A0A840GD90"/>